<evidence type="ECO:0000256" key="2">
    <source>
        <dbReference type="ARBA" id="ARBA00022723"/>
    </source>
</evidence>
<dbReference type="SUPFAM" id="SSF51316">
    <property type="entry name" value="Mss4-like"/>
    <property type="match status" value="1"/>
</dbReference>
<dbReference type="Proteomes" id="UP001203410">
    <property type="component" value="Unassembled WGS sequence"/>
</dbReference>
<proteinExistence type="inferred from homology"/>
<dbReference type="Pfam" id="PF04828">
    <property type="entry name" value="GFA"/>
    <property type="match status" value="1"/>
</dbReference>
<dbReference type="Gene3D" id="3.90.1590.10">
    <property type="entry name" value="glutathione-dependent formaldehyde- activating enzyme (gfa)"/>
    <property type="match status" value="1"/>
</dbReference>
<feature type="domain" description="CENP-V/GFA" evidence="5">
    <location>
        <begin position="7"/>
        <end position="130"/>
    </location>
</feature>
<reference evidence="6 7" key="1">
    <citation type="submission" date="2022-05" db="EMBL/GenBank/DDBJ databases">
        <authorList>
            <person name="Jo J.-H."/>
            <person name="Im W.-T."/>
        </authorList>
    </citation>
    <scope>NUCLEOTIDE SEQUENCE [LARGE SCALE GENOMIC DNA]</scope>
    <source>
        <strain evidence="6 7">NSE70-1</strain>
    </source>
</reference>
<dbReference type="RefSeq" id="WP_249902992.1">
    <property type="nucleotide sequence ID" value="NZ_JAMGBA010000001.1"/>
</dbReference>
<dbReference type="EMBL" id="JAMGBA010000001">
    <property type="protein sequence ID" value="MCL6697631.1"/>
    <property type="molecule type" value="Genomic_DNA"/>
</dbReference>
<comment type="similarity">
    <text evidence="1">Belongs to the Gfa family.</text>
</comment>
<evidence type="ECO:0000313" key="6">
    <source>
        <dbReference type="EMBL" id="MCL6697631.1"/>
    </source>
</evidence>
<evidence type="ECO:0000313" key="7">
    <source>
        <dbReference type="Proteomes" id="UP001203410"/>
    </source>
</evidence>
<keyword evidence="7" id="KW-1185">Reference proteome</keyword>
<dbReference type="PROSITE" id="PS51891">
    <property type="entry name" value="CENP_V_GFA"/>
    <property type="match status" value="1"/>
</dbReference>
<name>A0ABT0RRP4_9SPHN</name>
<evidence type="ECO:0000256" key="3">
    <source>
        <dbReference type="ARBA" id="ARBA00022833"/>
    </source>
</evidence>
<dbReference type="InterPro" id="IPR006913">
    <property type="entry name" value="CENP-V/GFA"/>
</dbReference>
<dbReference type="InterPro" id="IPR011057">
    <property type="entry name" value="Mss4-like_sf"/>
</dbReference>
<comment type="caution">
    <text evidence="6">The sequence shown here is derived from an EMBL/GenBank/DDBJ whole genome shotgun (WGS) entry which is preliminary data.</text>
</comment>
<keyword evidence="4" id="KW-0456">Lyase</keyword>
<keyword evidence="2" id="KW-0479">Metal-binding</keyword>
<accession>A0ABT0RRP4</accession>
<evidence type="ECO:0000256" key="1">
    <source>
        <dbReference type="ARBA" id="ARBA00005495"/>
    </source>
</evidence>
<protein>
    <submittedName>
        <fullName evidence="6">GFA family protein</fullName>
    </submittedName>
</protein>
<sequence>MTAKVRMSGGCACGKVRFEAAVEPDDAYLCHCRMCQKATGSVSIAMINAMIDEVSWDGEPDWYDSSPIARRPFCKRCGTSLGFMFKDDADKMDLTVAAFDDPSPFKPKHHFGVESLHRAWLNTEGLPEYRTDQYQKLVDKWVATTGKLPD</sequence>
<organism evidence="6 7">
    <name type="scientific">Sphingomonas caseinilyticus</name>
    <dbReference type="NCBI Taxonomy" id="2908205"/>
    <lineage>
        <taxon>Bacteria</taxon>
        <taxon>Pseudomonadati</taxon>
        <taxon>Pseudomonadota</taxon>
        <taxon>Alphaproteobacteria</taxon>
        <taxon>Sphingomonadales</taxon>
        <taxon>Sphingomonadaceae</taxon>
        <taxon>Sphingomonas</taxon>
    </lineage>
</organism>
<gene>
    <name evidence="6" type="ORF">LZ496_02375</name>
</gene>
<dbReference type="PANTHER" id="PTHR33337">
    <property type="entry name" value="GFA DOMAIN-CONTAINING PROTEIN"/>
    <property type="match status" value="1"/>
</dbReference>
<dbReference type="PANTHER" id="PTHR33337:SF40">
    <property type="entry name" value="CENP-V_GFA DOMAIN-CONTAINING PROTEIN-RELATED"/>
    <property type="match status" value="1"/>
</dbReference>
<evidence type="ECO:0000256" key="4">
    <source>
        <dbReference type="ARBA" id="ARBA00023239"/>
    </source>
</evidence>
<evidence type="ECO:0000259" key="5">
    <source>
        <dbReference type="PROSITE" id="PS51891"/>
    </source>
</evidence>
<keyword evidence="3" id="KW-0862">Zinc</keyword>